<dbReference type="EMBL" id="JACQXR010000008">
    <property type="protein sequence ID" value="MBI4725775.1"/>
    <property type="molecule type" value="Genomic_DNA"/>
</dbReference>
<evidence type="ECO:0000256" key="7">
    <source>
        <dbReference type="RuleBase" id="RU000320"/>
    </source>
</evidence>
<evidence type="ECO:0000313" key="12">
    <source>
        <dbReference type="Proteomes" id="UP000736328"/>
    </source>
</evidence>
<feature type="domain" description="NADH:quinone oxidoreductase/Mrp antiporter transmembrane" evidence="9">
    <location>
        <begin position="134"/>
        <end position="431"/>
    </location>
</feature>
<comment type="caution">
    <text evidence="11">The sequence shown here is derived from an EMBL/GenBank/DDBJ whole genome shotgun (WGS) entry which is preliminary data.</text>
</comment>
<feature type="transmembrane region" description="Helical" evidence="8">
    <location>
        <begin position="278"/>
        <end position="303"/>
    </location>
</feature>
<sequence>MSLQFIILLSMGWLLAGAAITLAMPYSRRSIGWVSLFFQTLAAAGFGYMACQVLANGTFNPDRPLFSVAGLGAAFLLKVDVLSAIFLLAITIVSWAAGLYSIEYMKHYKESLARYYPLLLLFLLGMYGVVLVRDLFFFIVFWEFMTLTSYGLVVFEWGNKSSVNAGFKYFLMTHIGTAGIIIAANTLYHYSQSFDFEALRPVMALLSSENPALLHTILLLFFVGFATKAGVFPFGDWLPDAYPAAPAPASAAFSGVMSKMGIYGILRVFLGMLPVSHFSYVWGTVMVVFGTASLFIGTFTMLYQNDSKRLLAFSSVGQIGYILLAVGAGLMLTRISPALATVALVAGLFHLINHAAFKALLFLTAGSLQYKTGHRDLDKMGGLAKYMPYTAAVALIAAMGISGIPPFNGFASKWLIYQSTINAGFNTPFLLLCGLIALFTSLLTLAGVMIKYVGLAFLGQRLPHNKGVNEDVPRSMVWAKGILAAVVILEGVLAGFIVKGLYTAACGLLTPDYWPQFGSLFHTAFLGLRLNFGEGLVGFYNPLFLLIILTGLALVAILFWWSGGAKRRVAPELWYSGEVQSPASVRYSSYSYFKTFKQNFNIRIGKYTQEGVYPKWPAIKFKRPFKIKYLLDVDSWLYRPLAYLGHKALEIFAGTHSGFPQWYLLWMVIGAAAAMLVMFLVR</sequence>
<dbReference type="InterPro" id="IPR001750">
    <property type="entry name" value="ND/Mrp_TM"/>
</dbReference>
<dbReference type="InterPro" id="IPR001516">
    <property type="entry name" value="Proton_antipo_N"/>
</dbReference>
<dbReference type="PANTHER" id="PTHR42682">
    <property type="entry name" value="HYDROGENASE-4 COMPONENT F"/>
    <property type="match status" value="1"/>
</dbReference>
<feature type="transmembrane region" description="Helical" evidence="8">
    <location>
        <begin position="427"/>
        <end position="457"/>
    </location>
</feature>
<evidence type="ECO:0008006" key="13">
    <source>
        <dbReference type="Google" id="ProtNLM"/>
    </source>
</evidence>
<feature type="transmembrane region" description="Helical" evidence="8">
    <location>
        <begin position="33"/>
        <end position="55"/>
    </location>
</feature>
<keyword evidence="2" id="KW-1003">Cell membrane</keyword>
<evidence type="ECO:0000256" key="3">
    <source>
        <dbReference type="ARBA" id="ARBA00022692"/>
    </source>
</evidence>
<keyword evidence="5" id="KW-0560">Oxidoreductase</keyword>
<name>A0A933I8J1_UNCT6</name>
<feature type="domain" description="NADH-Ubiquinone oxidoreductase (complex I) chain 5 N-terminal" evidence="10">
    <location>
        <begin position="67"/>
        <end position="116"/>
    </location>
</feature>
<organism evidence="11 12">
    <name type="scientific">candidate division TA06 bacterium</name>
    <dbReference type="NCBI Taxonomy" id="2250710"/>
    <lineage>
        <taxon>Bacteria</taxon>
        <taxon>Bacteria division TA06</taxon>
    </lineage>
</organism>
<evidence type="ECO:0000256" key="1">
    <source>
        <dbReference type="ARBA" id="ARBA00004651"/>
    </source>
</evidence>
<evidence type="ECO:0000256" key="2">
    <source>
        <dbReference type="ARBA" id="ARBA00022475"/>
    </source>
</evidence>
<feature type="transmembrane region" description="Helical" evidence="8">
    <location>
        <begin position="211"/>
        <end position="232"/>
    </location>
</feature>
<feature type="transmembrane region" description="Helical" evidence="8">
    <location>
        <begin position="539"/>
        <end position="561"/>
    </location>
</feature>
<feature type="transmembrane region" description="Helical" evidence="8">
    <location>
        <begin position="169"/>
        <end position="191"/>
    </location>
</feature>
<keyword evidence="6 8" id="KW-0472">Membrane</keyword>
<evidence type="ECO:0000256" key="4">
    <source>
        <dbReference type="ARBA" id="ARBA00022989"/>
    </source>
</evidence>
<dbReference type="PRINTS" id="PR01434">
    <property type="entry name" value="NADHDHGNASE5"/>
</dbReference>
<gene>
    <name evidence="11" type="ORF">HY768_00880</name>
</gene>
<keyword evidence="3 7" id="KW-0812">Transmembrane</keyword>
<proteinExistence type="predicted"/>
<protein>
    <recommendedName>
        <fullName evidence="13">Hydrogenase 4 subunit B</fullName>
    </recommendedName>
</protein>
<comment type="subcellular location">
    <subcellularLocation>
        <location evidence="1">Cell membrane</location>
        <topology evidence="1">Multi-pass membrane protein</topology>
    </subcellularLocation>
    <subcellularLocation>
        <location evidence="7">Membrane</location>
        <topology evidence="7">Multi-pass membrane protein</topology>
    </subcellularLocation>
</comment>
<feature type="transmembrane region" description="Helical" evidence="8">
    <location>
        <begin position="662"/>
        <end position="681"/>
    </location>
</feature>
<feature type="transmembrane region" description="Helical" evidence="8">
    <location>
        <begin position="477"/>
        <end position="498"/>
    </location>
</feature>
<feature type="transmembrane region" description="Helical" evidence="8">
    <location>
        <begin position="112"/>
        <end position="130"/>
    </location>
</feature>
<dbReference type="AlphaFoldDB" id="A0A933I8J1"/>
<dbReference type="PANTHER" id="PTHR42682:SF3">
    <property type="entry name" value="FORMATE HYDROGENLYASE SUBUNIT 3-RELATED"/>
    <property type="match status" value="1"/>
</dbReference>
<feature type="transmembrane region" description="Helical" evidence="8">
    <location>
        <begin position="338"/>
        <end position="365"/>
    </location>
</feature>
<dbReference type="GO" id="GO:0016491">
    <property type="term" value="F:oxidoreductase activity"/>
    <property type="evidence" value="ECO:0007669"/>
    <property type="project" value="UniProtKB-KW"/>
</dbReference>
<evidence type="ECO:0000256" key="5">
    <source>
        <dbReference type="ARBA" id="ARBA00023002"/>
    </source>
</evidence>
<feature type="transmembrane region" description="Helical" evidence="8">
    <location>
        <begin position="75"/>
        <end position="100"/>
    </location>
</feature>
<dbReference type="Proteomes" id="UP000736328">
    <property type="component" value="Unassembled WGS sequence"/>
</dbReference>
<dbReference type="Pfam" id="PF00361">
    <property type="entry name" value="Proton_antipo_M"/>
    <property type="match status" value="1"/>
</dbReference>
<feature type="transmembrane region" description="Helical" evidence="8">
    <location>
        <begin position="244"/>
        <end position="266"/>
    </location>
</feature>
<feature type="transmembrane region" description="Helical" evidence="8">
    <location>
        <begin position="6"/>
        <end position="26"/>
    </location>
</feature>
<feature type="transmembrane region" description="Helical" evidence="8">
    <location>
        <begin position="310"/>
        <end position="332"/>
    </location>
</feature>
<feature type="transmembrane region" description="Helical" evidence="8">
    <location>
        <begin position="386"/>
        <end position="407"/>
    </location>
</feature>
<reference evidence="11" key="1">
    <citation type="submission" date="2020-07" db="EMBL/GenBank/DDBJ databases">
        <title>Huge and variable diversity of episymbiotic CPR bacteria and DPANN archaea in groundwater ecosystems.</title>
        <authorList>
            <person name="He C.Y."/>
            <person name="Keren R."/>
            <person name="Whittaker M."/>
            <person name="Farag I.F."/>
            <person name="Doudna J."/>
            <person name="Cate J.H.D."/>
            <person name="Banfield J.F."/>
        </authorList>
    </citation>
    <scope>NUCLEOTIDE SEQUENCE</scope>
    <source>
        <strain evidence="11">NC_groundwater_1520_Pr4_B-0.1um_53_5</strain>
    </source>
</reference>
<dbReference type="InterPro" id="IPR052175">
    <property type="entry name" value="ComplexI-like_HydComp"/>
</dbReference>
<evidence type="ECO:0000256" key="8">
    <source>
        <dbReference type="SAM" id="Phobius"/>
    </source>
</evidence>
<evidence type="ECO:0000259" key="10">
    <source>
        <dbReference type="Pfam" id="PF00662"/>
    </source>
</evidence>
<keyword evidence="4 8" id="KW-1133">Transmembrane helix</keyword>
<dbReference type="Pfam" id="PF00662">
    <property type="entry name" value="Proton_antipo_N"/>
    <property type="match status" value="1"/>
</dbReference>
<evidence type="ECO:0000256" key="6">
    <source>
        <dbReference type="ARBA" id="ARBA00023136"/>
    </source>
</evidence>
<dbReference type="GO" id="GO:0005886">
    <property type="term" value="C:plasma membrane"/>
    <property type="evidence" value="ECO:0007669"/>
    <property type="project" value="UniProtKB-SubCell"/>
</dbReference>
<evidence type="ECO:0000313" key="11">
    <source>
        <dbReference type="EMBL" id="MBI4725775.1"/>
    </source>
</evidence>
<evidence type="ECO:0000259" key="9">
    <source>
        <dbReference type="Pfam" id="PF00361"/>
    </source>
</evidence>
<accession>A0A933I8J1</accession>